<name>A0A381L4D9_BLUGR</name>
<organism evidence="1">
    <name type="scientific">Blumeria graminis f. sp. tritici 96224</name>
    <dbReference type="NCBI Taxonomy" id="1268274"/>
    <lineage>
        <taxon>Eukaryota</taxon>
        <taxon>Fungi</taxon>
        <taxon>Dikarya</taxon>
        <taxon>Ascomycota</taxon>
        <taxon>Pezizomycotina</taxon>
        <taxon>Leotiomycetes</taxon>
        <taxon>Erysiphales</taxon>
        <taxon>Erysiphaceae</taxon>
        <taxon>Blumeria</taxon>
    </lineage>
</organism>
<accession>A0A381L4D9</accession>
<feature type="non-terminal residue" evidence="1">
    <location>
        <position position="157"/>
    </location>
</feature>
<dbReference type="AlphaFoldDB" id="A0A381L4D9"/>
<protein>
    <submittedName>
        <fullName evidence="1">BgtAc-30095</fullName>
    </submittedName>
</protein>
<gene>
    <name evidence="1" type="ORF">BGT96224V2_LOCUS1620</name>
</gene>
<sequence>MTRTENKIDALKLHNLFSTASVNIVNDEIDLEELQPVARAISQELDAIDIVNVAIKFAQNLSRMSSLIQKIGQYTSFYSFSRGTFQWNIAIVLSIKTSAPAVADVLKNEVDGNGIMGLSKFWEVFFLDKEWSDQTLHIWEFYQSYEADEVKIQEEDD</sequence>
<reference evidence="1" key="1">
    <citation type="submission" date="2018-07" db="EMBL/GenBank/DDBJ databases">
        <authorList>
            <person name="Quirk P.G."/>
            <person name="Krulwich T.A."/>
        </authorList>
    </citation>
    <scope>NUCLEOTIDE SEQUENCE</scope>
    <source>
        <strain evidence="1">96224</strain>
    </source>
</reference>
<evidence type="ECO:0000313" key="1">
    <source>
        <dbReference type="EMBL" id="SUZ08417.1"/>
    </source>
</evidence>
<dbReference type="EMBL" id="UIGY01000022">
    <property type="protein sequence ID" value="SUZ08417.1"/>
    <property type="molecule type" value="Genomic_DNA"/>
</dbReference>
<proteinExistence type="predicted"/>